<dbReference type="FunFam" id="3.10.450.240:FF:000003">
    <property type="entry name" value="39S ribosomal protein L45, mitochondrial"/>
    <property type="match status" value="1"/>
</dbReference>
<comment type="caution">
    <text evidence="11">The sequence shown here is derived from an EMBL/GenBank/DDBJ whole genome shotgun (WGS) entry which is preliminary data.</text>
</comment>
<dbReference type="STRING" id="623744.A0A553QL32"/>
<keyword evidence="2" id="KW-0809">Transit peptide</keyword>
<dbReference type="Proteomes" id="UP000316079">
    <property type="component" value="Unassembled WGS sequence"/>
</dbReference>
<feature type="non-terminal residue" evidence="11">
    <location>
        <position position="1"/>
    </location>
</feature>
<evidence type="ECO:0000256" key="1">
    <source>
        <dbReference type="ARBA" id="ARBA00004173"/>
    </source>
</evidence>
<evidence type="ECO:0000256" key="6">
    <source>
        <dbReference type="ARBA" id="ARBA00038073"/>
    </source>
</evidence>
<evidence type="ECO:0000313" key="12">
    <source>
        <dbReference type="Proteomes" id="UP000316079"/>
    </source>
</evidence>
<keyword evidence="5" id="KW-0687">Ribonucleoprotein</keyword>
<keyword evidence="12" id="KW-1185">Reference proteome</keyword>
<reference evidence="11 12" key="1">
    <citation type="journal article" date="2019" name="Sci. Data">
        <title>Hybrid genome assembly and annotation of Danionella translucida.</title>
        <authorList>
            <person name="Kadobianskyi M."/>
            <person name="Schulze L."/>
            <person name="Schuelke M."/>
            <person name="Judkewitz B."/>
        </authorList>
    </citation>
    <scope>NUCLEOTIDE SEQUENCE [LARGE SCALE GENOMIC DNA]</scope>
    <source>
        <strain evidence="11 12">Bolton</strain>
    </source>
</reference>
<dbReference type="SUPFAM" id="SSF54427">
    <property type="entry name" value="NTF2-like"/>
    <property type="match status" value="1"/>
</dbReference>
<evidence type="ECO:0000256" key="4">
    <source>
        <dbReference type="ARBA" id="ARBA00023128"/>
    </source>
</evidence>
<accession>A0A553QL32</accession>
<dbReference type="Pfam" id="PF04280">
    <property type="entry name" value="Tim44"/>
    <property type="match status" value="1"/>
</dbReference>
<dbReference type="InterPro" id="IPR032710">
    <property type="entry name" value="NTF2-like_dom_sf"/>
</dbReference>
<dbReference type="PANTHER" id="PTHR28554:SF1">
    <property type="entry name" value="LARGE RIBOSOMAL SUBUNIT PROTEIN ML45"/>
    <property type="match status" value="1"/>
</dbReference>
<comment type="function">
    <text evidence="9">Component of the mitochondrial large ribosomal subunit (mt-LSU). Within the mitochondrial ribosomes, required to direct the nascent polypeptide toward the tunnel exit and position the exit at a distance from the membrane surface.</text>
</comment>
<organism evidence="11 12">
    <name type="scientific">Danionella cerebrum</name>
    <dbReference type="NCBI Taxonomy" id="2873325"/>
    <lineage>
        <taxon>Eukaryota</taxon>
        <taxon>Metazoa</taxon>
        <taxon>Chordata</taxon>
        <taxon>Craniata</taxon>
        <taxon>Vertebrata</taxon>
        <taxon>Euteleostomi</taxon>
        <taxon>Actinopterygii</taxon>
        <taxon>Neopterygii</taxon>
        <taxon>Teleostei</taxon>
        <taxon>Ostariophysi</taxon>
        <taxon>Cypriniformes</taxon>
        <taxon>Danionidae</taxon>
        <taxon>Danioninae</taxon>
        <taxon>Danionella</taxon>
    </lineage>
</organism>
<dbReference type="InterPro" id="IPR051975">
    <property type="entry name" value="mtLSU_mL45"/>
</dbReference>
<dbReference type="GO" id="GO:0005840">
    <property type="term" value="C:ribosome"/>
    <property type="evidence" value="ECO:0007669"/>
    <property type="project" value="UniProtKB-KW"/>
</dbReference>
<protein>
    <recommendedName>
        <fullName evidence="7">Large ribosomal subunit protein mL45</fullName>
    </recommendedName>
    <alternativeName>
        <fullName evidence="8">39S ribosomal protein L45, mitochondrial</fullName>
    </alternativeName>
</protein>
<evidence type="ECO:0000256" key="7">
    <source>
        <dbReference type="ARBA" id="ARBA00039448"/>
    </source>
</evidence>
<proteinExistence type="inferred from homology"/>
<keyword evidence="4" id="KW-0496">Mitochondrion</keyword>
<sequence length="283" mass="32942">RRAPLNEPRLCVTRQVIEGYTASELDVQLPQTGLLIQVRTKKRYFTPPSRDTNMIENDEQARARRRDARVSTLSKEAFTQRAVQVRQRAGSQLAIRMIKKHDLQFTAKEFPGKAQQIFIEANEALAVFNKEKLHSLVTERCYPEMVRGNRMKTIRWRFIESLEPPSIVHVRCPDMVNKGNVYGQITVRMHSRQTLAVYDRFGRLMLGDEEQPRDVLEYIVLERHLVDPYGSWRLHGKIIPSWSPPKDPGIRTIMIPGPKLKPDEEFEDLNYEVPKPKAVQWSK</sequence>
<feature type="domain" description="Tim44-like" evidence="10">
    <location>
        <begin position="91"/>
        <end position="239"/>
    </location>
</feature>
<dbReference type="PANTHER" id="PTHR28554">
    <property type="entry name" value="39S RIBOSOMAL PROTEIN L45, MITOCHONDRIAL"/>
    <property type="match status" value="1"/>
</dbReference>
<evidence type="ECO:0000259" key="10">
    <source>
        <dbReference type="SMART" id="SM00978"/>
    </source>
</evidence>
<evidence type="ECO:0000256" key="5">
    <source>
        <dbReference type="ARBA" id="ARBA00023274"/>
    </source>
</evidence>
<evidence type="ECO:0000256" key="8">
    <source>
        <dbReference type="ARBA" id="ARBA00043031"/>
    </source>
</evidence>
<name>A0A553QL32_9TELE</name>
<dbReference type="OrthoDB" id="19619at2759"/>
<dbReference type="SMART" id="SM00978">
    <property type="entry name" value="Tim44"/>
    <property type="match status" value="1"/>
</dbReference>
<dbReference type="GO" id="GO:1990904">
    <property type="term" value="C:ribonucleoprotein complex"/>
    <property type="evidence" value="ECO:0007669"/>
    <property type="project" value="UniProtKB-KW"/>
</dbReference>
<evidence type="ECO:0000256" key="9">
    <source>
        <dbReference type="ARBA" id="ARBA00045355"/>
    </source>
</evidence>
<keyword evidence="3" id="KW-0689">Ribosomal protein</keyword>
<comment type="subcellular location">
    <subcellularLocation>
        <location evidence="1">Mitochondrion</location>
    </subcellularLocation>
</comment>
<evidence type="ECO:0000313" key="11">
    <source>
        <dbReference type="EMBL" id="TRY90694.1"/>
    </source>
</evidence>
<dbReference type="Gene3D" id="3.10.450.240">
    <property type="match status" value="1"/>
</dbReference>
<evidence type="ECO:0000256" key="3">
    <source>
        <dbReference type="ARBA" id="ARBA00022980"/>
    </source>
</evidence>
<evidence type="ECO:0000256" key="2">
    <source>
        <dbReference type="ARBA" id="ARBA00022946"/>
    </source>
</evidence>
<dbReference type="InterPro" id="IPR007379">
    <property type="entry name" value="Tim44-like_dom"/>
</dbReference>
<dbReference type="EMBL" id="SRMA01025825">
    <property type="protein sequence ID" value="TRY90694.1"/>
    <property type="molecule type" value="Genomic_DNA"/>
</dbReference>
<dbReference type="AlphaFoldDB" id="A0A553QL32"/>
<dbReference type="GO" id="GO:0005739">
    <property type="term" value="C:mitochondrion"/>
    <property type="evidence" value="ECO:0007669"/>
    <property type="project" value="UniProtKB-SubCell"/>
</dbReference>
<gene>
    <name evidence="11" type="ORF">DNTS_002895</name>
</gene>
<comment type="similarity">
    <text evidence="6">Belongs to the mitochondrion-specific ribosomal protein mL45 family.</text>
</comment>